<dbReference type="GO" id="GO:0006313">
    <property type="term" value="P:DNA transposition"/>
    <property type="evidence" value="ECO:0007669"/>
    <property type="project" value="InterPro"/>
</dbReference>
<dbReference type="GO" id="GO:0003677">
    <property type="term" value="F:DNA binding"/>
    <property type="evidence" value="ECO:0007669"/>
    <property type="project" value="UniProtKB-KW"/>
</dbReference>
<evidence type="ECO:0000313" key="6">
    <source>
        <dbReference type="EMBL" id="KXI10269.1"/>
    </source>
</evidence>
<dbReference type="EMBL" id="LSQZ01000100">
    <property type="protein sequence ID" value="KXI10269.1"/>
    <property type="molecule type" value="Genomic_DNA"/>
</dbReference>
<accession>A0A135YLH8</accession>
<dbReference type="AlphaFoldDB" id="A0A135YLH8"/>
<comment type="caution">
    <text evidence="6">The sequence shown here is derived from an EMBL/GenBank/DDBJ whole genome shotgun (WGS) entry which is preliminary data.</text>
</comment>
<comment type="function">
    <text evidence="1">Required for the transposition of the insertion element.</text>
</comment>
<dbReference type="PATRIC" id="fig|1261.3.peg.900"/>
<proteinExistence type="inferred from homology"/>
<keyword evidence="5" id="KW-0233">DNA recombination</keyword>
<evidence type="ECO:0000256" key="2">
    <source>
        <dbReference type="ARBA" id="ARBA00010961"/>
    </source>
</evidence>
<reference evidence="6 7" key="1">
    <citation type="submission" date="2016-02" db="EMBL/GenBank/DDBJ databases">
        <authorList>
            <person name="Wen L."/>
            <person name="He K."/>
            <person name="Yang H."/>
        </authorList>
    </citation>
    <scope>NUCLEOTIDE SEQUENCE [LARGE SCALE GENOMIC DNA]</scope>
    <source>
        <strain evidence="6 7">MJR8628A</strain>
    </source>
</reference>
<keyword evidence="3" id="KW-0815">Transposition</keyword>
<gene>
    <name evidence="6" type="ORF">HMPREF3195_01935</name>
</gene>
<protein>
    <recommendedName>
        <fullName evidence="8">Mutator family transposase</fullName>
    </recommendedName>
</protein>
<evidence type="ECO:0008006" key="8">
    <source>
        <dbReference type="Google" id="ProtNLM"/>
    </source>
</evidence>
<dbReference type="STRING" id="1261.HMPREF3195_01935"/>
<dbReference type="Pfam" id="PF00872">
    <property type="entry name" value="Transposase_mut"/>
    <property type="match status" value="1"/>
</dbReference>
<evidence type="ECO:0000313" key="7">
    <source>
        <dbReference type="Proteomes" id="UP000070326"/>
    </source>
</evidence>
<evidence type="ECO:0000256" key="1">
    <source>
        <dbReference type="ARBA" id="ARBA00002190"/>
    </source>
</evidence>
<comment type="similarity">
    <text evidence="2">Belongs to the transposase mutator family.</text>
</comment>
<evidence type="ECO:0000256" key="3">
    <source>
        <dbReference type="ARBA" id="ARBA00022578"/>
    </source>
</evidence>
<keyword evidence="4" id="KW-0238">DNA-binding</keyword>
<dbReference type="GO" id="GO:0004803">
    <property type="term" value="F:transposase activity"/>
    <property type="evidence" value="ECO:0007669"/>
    <property type="project" value="InterPro"/>
</dbReference>
<dbReference type="InterPro" id="IPR001207">
    <property type="entry name" value="Transposase_mutator"/>
</dbReference>
<evidence type="ECO:0000256" key="4">
    <source>
        <dbReference type="ARBA" id="ARBA00023125"/>
    </source>
</evidence>
<evidence type="ECO:0000256" key="5">
    <source>
        <dbReference type="ARBA" id="ARBA00023172"/>
    </source>
</evidence>
<sequence>MILGITIEGTKEVLGLYVGDAEFSKYWLSIFKELSIIFEKRISY</sequence>
<organism evidence="6 7">
    <name type="scientific">Peptostreptococcus anaerobius</name>
    <dbReference type="NCBI Taxonomy" id="1261"/>
    <lineage>
        <taxon>Bacteria</taxon>
        <taxon>Bacillati</taxon>
        <taxon>Bacillota</taxon>
        <taxon>Clostridia</taxon>
        <taxon>Peptostreptococcales</taxon>
        <taxon>Peptostreptococcaceae</taxon>
        <taxon>Peptostreptococcus</taxon>
    </lineage>
</organism>
<dbReference type="Proteomes" id="UP000070326">
    <property type="component" value="Unassembled WGS sequence"/>
</dbReference>
<name>A0A135YLH8_9FIRM</name>